<proteinExistence type="predicted"/>
<keyword evidence="3" id="KW-1185">Reference proteome</keyword>
<comment type="caution">
    <text evidence="2">The sequence shown here is derived from an EMBL/GenBank/DDBJ whole genome shotgun (WGS) entry which is preliminary data.</text>
</comment>
<dbReference type="EMBL" id="RBXO01000001">
    <property type="protein sequence ID" value="RKT52168.1"/>
    <property type="molecule type" value="Genomic_DNA"/>
</dbReference>
<keyword evidence="1" id="KW-0812">Transmembrane</keyword>
<dbReference type="AlphaFoldDB" id="A0A495VWT4"/>
<protein>
    <submittedName>
        <fullName evidence="2">Uncharacterized protein DUF3180</fullName>
    </submittedName>
</protein>
<feature type="transmembrane region" description="Helical" evidence="1">
    <location>
        <begin position="119"/>
        <end position="139"/>
    </location>
</feature>
<keyword evidence="1" id="KW-0472">Membrane</keyword>
<sequence>MSRVRFTKPRDLLAAGLVAGLLAHLLLRLAYDTLPPLPTFAGFTLLVIAVVDLVLGFSLRARIRRKPGTPPVEPLTAARAVALAKASSLLGAIMAGAWAGVLIYVLPVRGEFEAADHDLVSAVVGIACAAALVGAALWLEHCCRTPDDPHLDA</sequence>
<gene>
    <name evidence="2" type="ORF">C8E97_0672</name>
</gene>
<evidence type="ECO:0000313" key="2">
    <source>
        <dbReference type="EMBL" id="RKT52168.1"/>
    </source>
</evidence>
<evidence type="ECO:0000313" key="3">
    <source>
        <dbReference type="Proteomes" id="UP000282084"/>
    </source>
</evidence>
<name>A0A495VWT4_9PSEU</name>
<dbReference type="InterPro" id="IPR021517">
    <property type="entry name" value="DUF3180"/>
</dbReference>
<feature type="transmembrane region" description="Helical" evidence="1">
    <location>
        <begin position="37"/>
        <end position="57"/>
    </location>
</feature>
<feature type="transmembrane region" description="Helical" evidence="1">
    <location>
        <begin position="12"/>
        <end position="31"/>
    </location>
</feature>
<accession>A0A495VWT4</accession>
<keyword evidence="1" id="KW-1133">Transmembrane helix</keyword>
<organism evidence="2 3">
    <name type="scientific">Saccharothrix australiensis</name>
    <dbReference type="NCBI Taxonomy" id="2072"/>
    <lineage>
        <taxon>Bacteria</taxon>
        <taxon>Bacillati</taxon>
        <taxon>Actinomycetota</taxon>
        <taxon>Actinomycetes</taxon>
        <taxon>Pseudonocardiales</taxon>
        <taxon>Pseudonocardiaceae</taxon>
        <taxon>Saccharothrix</taxon>
    </lineage>
</organism>
<reference evidence="2 3" key="1">
    <citation type="submission" date="2018-10" db="EMBL/GenBank/DDBJ databases">
        <title>Sequencing the genomes of 1000 actinobacteria strains.</title>
        <authorList>
            <person name="Klenk H.-P."/>
        </authorList>
    </citation>
    <scope>NUCLEOTIDE SEQUENCE [LARGE SCALE GENOMIC DNA]</scope>
    <source>
        <strain evidence="2 3">DSM 43800</strain>
    </source>
</reference>
<dbReference type="Pfam" id="PF11377">
    <property type="entry name" value="DUF3180"/>
    <property type="match status" value="1"/>
</dbReference>
<dbReference type="Proteomes" id="UP000282084">
    <property type="component" value="Unassembled WGS sequence"/>
</dbReference>
<feature type="transmembrane region" description="Helical" evidence="1">
    <location>
        <begin position="89"/>
        <end position="107"/>
    </location>
</feature>
<evidence type="ECO:0000256" key="1">
    <source>
        <dbReference type="SAM" id="Phobius"/>
    </source>
</evidence>